<accession>A0A4C1TIV0</accession>
<evidence type="ECO:0000313" key="3">
    <source>
        <dbReference type="Proteomes" id="UP000299102"/>
    </source>
</evidence>
<comment type="caution">
    <text evidence="2">The sequence shown here is derived from an EMBL/GenBank/DDBJ whole genome shotgun (WGS) entry which is preliminary data.</text>
</comment>
<reference evidence="2 3" key="1">
    <citation type="journal article" date="2019" name="Commun. Biol.">
        <title>The bagworm genome reveals a unique fibroin gene that provides high tensile strength.</title>
        <authorList>
            <person name="Kono N."/>
            <person name="Nakamura H."/>
            <person name="Ohtoshi R."/>
            <person name="Tomita M."/>
            <person name="Numata K."/>
            <person name="Arakawa K."/>
        </authorList>
    </citation>
    <scope>NUCLEOTIDE SEQUENCE [LARGE SCALE GENOMIC DNA]</scope>
</reference>
<dbReference type="EMBL" id="BGZK01000058">
    <property type="protein sequence ID" value="GBP13520.1"/>
    <property type="molecule type" value="Genomic_DNA"/>
</dbReference>
<dbReference type="AlphaFoldDB" id="A0A4C1TIV0"/>
<sequence length="569" mass="65454">MAASPTQVPVLTYGSQRYEYITIKSARTSQIETSCQRSSRESHTSITIMDHNVMSTSSNPLVHHRSRRHVNDHRAKAIQASQVSVFTASAYGSQRYEYITIKSARTSQIETSCQRSSRESHTSITIMDHNVMSTSPSNPLVHHRSRRHVNDHRAKAIQASQVSVFYCVRVCTSRYGSQRYEYITIKSARTSQIETSCQRSSRESHTSITIMDHNVMSTSPSNPLVHHRSRRHVNDHRAKAIQASQVSVFYCVRVCTSRYGSQRYEYITIKSARTSQIETSCQRSSRESHTSITIMDHNVMSTSPSNPLVHHRSRRHVNDHRAKAIQASQVSVFYCVRVCTSRYGSQRYEYITIKSARTSQIETSCQRSSRESHTSITIMDHNVMSTSPSNPLVHHRSRRHVNDHRAKAIQASQVSVFYCVRVCTSRYGSQRYEYITIKSARTSQIETSCQRSSRESHTSITIMDHNVMSTSPSNPLVHHRSRRHVNDHRAKAIQASQKCAKHKFTNTNFGGLHVHPHRFCKRRFYWPSRPKKNDMEWANLKAVLAERGPDKPVEQWKNTWRDLKKKSPK</sequence>
<dbReference type="Proteomes" id="UP000299102">
    <property type="component" value="Unassembled WGS sequence"/>
</dbReference>
<evidence type="ECO:0000313" key="2">
    <source>
        <dbReference type="EMBL" id="GBP13520.1"/>
    </source>
</evidence>
<feature type="region of interest" description="Disordered" evidence="1">
    <location>
        <begin position="549"/>
        <end position="569"/>
    </location>
</feature>
<feature type="compositionally biased region" description="Basic and acidic residues" evidence="1">
    <location>
        <begin position="549"/>
        <end position="562"/>
    </location>
</feature>
<evidence type="ECO:0008006" key="4">
    <source>
        <dbReference type="Google" id="ProtNLM"/>
    </source>
</evidence>
<protein>
    <recommendedName>
        <fullName evidence="4">Regulatory protein zeste</fullName>
    </recommendedName>
</protein>
<keyword evidence="3" id="KW-1185">Reference proteome</keyword>
<dbReference type="STRING" id="151549.A0A4C1TIV0"/>
<gene>
    <name evidence="2" type="ORF">EVAR_6874_1</name>
</gene>
<organism evidence="2 3">
    <name type="scientific">Eumeta variegata</name>
    <name type="common">Bagworm moth</name>
    <name type="synonym">Eumeta japonica</name>
    <dbReference type="NCBI Taxonomy" id="151549"/>
    <lineage>
        <taxon>Eukaryota</taxon>
        <taxon>Metazoa</taxon>
        <taxon>Ecdysozoa</taxon>
        <taxon>Arthropoda</taxon>
        <taxon>Hexapoda</taxon>
        <taxon>Insecta</taxon>
        <taxon>Pterygota</taxon>
        <taxon>Neoptera</taxon>
        <taxon>Endopterygota</taxon>
        <taxon>Lepidoptera</taxon>
        <taxon>Glossata</taxon>
        <taxon>Ditrysia</taxon>
        <taxon>Tineoidea</taxon>
        <taxon>Psychidae</taxon>
        <taxon>Oiketicinae</taxon>
        <taxon>Eumeta</taxon>
    </lineage>
</organism>
<proteinExistence type="predicted"/>
<name>A0A4C1TIV0_EUMVA</name>
<evidence type="ECO:0000256" key="1">
    <source>
        <dbReference type="SAM" id="MobiDB-lite"/>
    </source>
</evidence>